<evidence type="ECO:0000313" key="4">
    <source>
        <dbReference type="EMBL" id="RZD15803.1"/>
    </source>
</evidence>
<dbReference type="Gene3D" id="1.10.490.10">
    <property type="entry name" value="Globins"/>
    <property type="match status" value="1"/>
</dbReference>
<evidence type="ECO:0000313" key="5">
    <source>
        <dbReference type="Proteomes" id="UP000316562"/>
    </source>
</evidence>
<evidence type="ECO:0000259" key="3">
    <source>
        <dbReference type="PROSITE" id="PS50887"/>
    </source>
</evidence>
<dbReference type="GO" id="GO:0020037">
    <property type="term" value="F:heme binding"/>
    <property type="evidence" value="ECO:0007669"/>
    <property type="project" value="InterPro"/>
</dbReference>
<dbReference type="InterPro" id="IPR012292">
    <property type="entry name" value="Globin/Proto"/>
</dbReference>
<accession>A0A519BEW2</accession>
<dbReference type="InterPro" id="IPR044398">
    <property type="entry name" value="Globin-sensor_dom"/>
</dbReference>
<dbReference type="InterPro" id="IPR050469">
    <property type="entry name" value="Diguanylate_Cyclase"/>
</dbReference>
<organism evidence="4 5">
    <name type="scientific">Acididesulfobacter guangdongensis</name>
    <dbReference type="NCBI Taxonomy" id="2597225"/>
    <lineage>
        <taxon>Bacteria</taxon>
        <taxon>Deltaproteobacteria</taxon>
        <taxon>Candidatus Acidulodesulfobacterales</taxon>
        <taxon>Candidatus Acididesulfobacter</taxon>
    </lineage>
</organism>
<proteinExistence type="predicted"/>
<dbReference type="InterPro" id="IPR043128">
    <property type="entry name" value="Rev_trsase/Diguanyl_cyclase"/>
</dbReference>
<dbReference type="FunFam" id="3.30.70.270:FF:000001">
    <property type="entry name" value="Diguanylate cyclase domain protein"/>
    <property type="match status" value="1"/>
</dbReference>
<evidence type="ECO:0000256" key="2">
    <source>
        <dbReference type="ARBA" id="ARBA00029839"/>
    </source>
</evidence>
<dbReference type="NCBIfam" id="TIGR00254">
    <property type="entry name" value="GGDEF"/>
    <property type="match status" value="1"/>
</dbReference>
<dbReference type="CDD" id="cd01949">
    <property type="entry name" value="GGDEF"/>
    <property type="match status" value="1"/>
</dbReference>
<dbReference type="GO" id="GO:0005886">
    <property type="term" value="C:plasma membrane"/>
    <property type="evidence" value="ECO:0007669"/>
    <property type="project" value="TreeGrafter"/>
</dbReference>
<dbReference type="GO" id="GO:0043709">
    <property type="term" value="P:cell adhesion involved in single-species biofilm formation"/>
    <property type="evidence" value="ECO:0007669"/>
    <property type="project" value="TreeGrafter"/>
</dbReference>
<dbReference type="InterPro" id="IPR000160">
    <property type="entry name" value="GGDEF_dom"/>
</dbReference>
<dbReference type="Pfam" id="PF00990">
    <property type="entry name" value="GGDEF"/>
    <property type="match status" value="1"/>
</dbReference>
<dbReference type="EMBL" id="SGBC01000004">
    <property type="protein sequence ID" value="RZD15803.1"/>
    <property type="molecule type" value="Genomic_DNA"/>
</dbReference>
<dbReference type="PROSITE" id="PS50887">
    <property type="entry name" value="GGDEF"/>
    <property type="match status" value="1"/>
</dbReference>
<dbReference type="SMART" id="SM00267">
    <property type="entry name" value="GGDEF"/>
    <property type="match status" value="1"/>
</dbReference>
<feature type="domain" description="GGDEF" evidence="3">
    <location>
        <begin position="230"/>
        <end position="357"/>
    </location>
</feature>
<dbReference type="SUPFAM" id="SSF55073">
    <property type="entry name" value="Nucleotide cyclase"/>
    <property type="match status" value="1"/>
</dbReference>
<comment type="caution">
    <text evidence="4">The sequence shown here is derived from an EMBL/GenBank/DDBJ whole genome shotgun (WGS) entry which is preliminary data.</text>
</comment>
<name>A0A519BEW2_ACIG2</name>
<dbReference type="Gene3D" id="3.30.70.270">
    <property type="match status" value="1"/>
</dbReference>
<dbReference type="AlphaFoldDB" id="A0A519BEW2"/>
<dbReference type="PANTHER" id="PTHR45138:SF9">
    <property type="entry name" value="DIGUANYLATE CYCLASE DGCM-RELATED"/>
    <property type="match status" value="1"/>
</dbReference>
<dbReference type="InterPro" id="IPR039379">
    <property type="entry name" value="Protoglobin_sensor_dom"/>
</dbReference>
<dbReference type="SUPFAM" id="SSF46458">
    <property type="entry name" value="Globin-like"/>
    <property type="match status" value="1"/>
</dbReference>
<gene>
    <name evidence="4" type="ORF">EVJ46_09805</name>
</gene>
<dbReference type="PANTHER" id="PTHR45138">
    <property type="entry name" value="REGULATORY COMPONENTS OF SENSORY TRANSDUCTION SYSTEM"/>
    <property type="match status" value="1"/>
</dbReference>
<dbReference type="GO" id="GO:0052621">
    <property type="term" value="F:diguanylate cyclase activity"/>
    <property type="evidence" value="ECO:0007669"/>
    <property type="project" value="TreeGrafter"/>
</dbReference>
<dbReference type="Pfam" id="PF11563">
    <property type="entry name" value="Protoglobin"/>
    <property type="match status" value="1"/>
</dbReference>
<dbReference type="InterPro" id="IPR029787">
    <property type="entry name" value="Nucleotide_cyclase"/>
</dbReference>
<dbReference type="GO" id="GO:1902201">
    <property type="term" value="P:negative regulation of bacterial-type flagellum-dependent cell motility"/>
    <property type="evidence" value="ECO:0007669"/>
    <property type="project" value="TreeGrafter"/>
</dbReference>
<evidence type="ECO:0000256" key="1">
    <source>
        <dbReference type="ARBA" id="ARBA00015125"/>
    </source>
</evidence>
<dbReference type="Proteomes" id="UP000316562">
    <property type="component" value="Unassembled WGS sequence"/>
</dbReference>
<protein>
    <recommendedName>
        <fullName evidence="1">Diguanylate cyclase DosC</fullName>
    </recommendedName>
    <alternativeName>
        <fullName evidence="2">Direct oxygen-sensing cyclase</fullName>
    </alternativeName>
</protein>
<dbReference type="InterPro" id="IPR009050">
    <property type="entry name" value="Globin-like_sf"/>
</dbReference>
<reference evidence="4 5" key="1">
    <citation type="journal article" date="2019" name="ISME J.">
        <title>Insights into ecological role of a new deltaproteobacterial order Candidatus Acidulodesulfobacterales by metagenomics and metatranscriptomics.</title>
        <authorList>
            <person name="Tan S."/>
            <person name="Liu J."/>
            <person name="Fang Y."/>
            <person name="Hedlund B.P."/>
            <person name="Lian Z.H."/>
            <person name="Huang L.Y."/>
            <person name="Li J.T."/>
            <person name="Huang L.N."/>
            <person name="Li W.J."/>
            <person name="Jiang H.C."/>
            <person name="Dong H.L."/>
            <person name="Shu W.S."/>
        </authorList>
    </citation>
    <scope>NUCLEOTIDE SEQUENCE [LARGE SCALE GENOMIC DNA]</scope>
    <source>
        <strain evidence="4">AP2</strain>
    </source>
</reference>
<dbReference type="GO" id="GO:0019825">
    <property type="term" value="F:oxygen binding"/>
    <property type="evidence" value="ECO:0007669"/>
    <property type="project" value="InterPro"/>
</dbReference>
<dbReference type="CDD" id="cd01068">
    <property type="entry name" value="globin_sensor"/>
    <property type="match status" value="1"/>
</dbReference>
<sequence>MNGIMRNLKNVLEKENLNKNSFDEIYFLISKNNIEFSLEFSDIDGKDIENISTVKDLMIKNSYPIADKFYNHLLKFEVIKKIILKEPPLLSKLKQSLSQYIKEFFSLNYDEDYFFSRLQIGFAHFNNGISLDIYIKSYAYLLSLFMEIIKKEMPELQIDDDTLLDVIDSIQKIMTIDVTLAVAAYNEKAMNERIILEKLATTDNLTKAFNRNKYDEIINREYTAAFRYDYPVSLTIIDIDYLKNINDTYGHSAGDIVLKESSALIKNNIRASDYLIRWGGDEFLVIAPHTSKINAERMSEKIRRAIESHKFIHNINLTVSIGLTQALERETPEDTVKRADEALYKSKLLGRNKVSAV</sequence>